<keyword evidence="1" id="KW-0863">Zinc-finger</keyword>
<proteinExistence type="predicted"/>
<evidence type="ECO:0000256" key="1">
    <source>
        <dbReference type="PROSITE-ProRule" id="PRU00175"/>
    </source>
</evidence>
<gene>
    <name evidence="4" type="ORF">BG015_009784</name>
</gene>
<dbReference type="Pfam" id="PF00240">
    <property type="entry name" value="ubiquitin"/>
    <property type="match status" value="1"/>
</dbReference>
<dbReference type="InterPro" id="IPR001841">
    <property type="entry name" value="Znf_RING"/>
</dbReference>
<dbReference type="AlphaFoldDB" id="A0A9P5RXG9"/>
<dbReference type="InterPro" id="IPR013083">
    <property type="entry name" value="Znf_RING/FYVE/PHD"/>
</dbReference>
<dbReference type="GO" id="GO:0008270">
    <property type="term" value="F:zinc ion binding"/>
    <property type="evidence" value="ECO:0007669"/>
    <property type="project" value="UniProtKB-KW"/>
</dbReference>
<keyword evidence="1" id="KW-0479">Metal-binding</keyword>
<reference evidence="4" key="1">
    <citation type="journal article" date="2020" name="Fungal Divers.">
        <title>Resolving the Mortierellaceae phylogeny through synthesis of multi-gene phylogenetics and phylogenomics.</title>
        <authorList>
            <person name="Vandepol N."/>
            <person name="Liber J."/>
            <person name="Desiro A."/>
            <person name="Na H."/>
            <person name="Kennedy M."/>
            <person name="Barry K."/>
            <person name="Grigoriev I.V."/>
            <person name="Miller A.N."/>
            <person name="O'Donnell K."/>
            <person name="Stajich J.E."/>
            <person name="Bonito G."/>
        </authorList>
    </citation>
    <scope>NUCLEOTIDE SEQUENCE</scope>
    <source>
        <strain evidence="4">NRRL 6426</strain>
    </source>
</reference>
<dbReference type="InterPro" id="IPR029071">
    <property type="entry name" value="Ubiquitin-like_domsf"/>
</dbReference>
<keyword evidence="5" id="KW-1185">Reference proteome</keyword>
<dbReference type="Pfam" id="PF13639">
    <property type="entry name" value="zf-RING_2"/>
    <property type="match status" value="1"/>
</dbReference>
<evidence type="ECO:0000259" key="3">
    <source>
        <dbReference type="PROSITE" id="PS50089"/>
    </source>
</evidence>
<dbReference type="Gene3D" id="3.30.40.10">
    <property type="entry name" value="Zinc/RING finger domain, C3HC4 (zinc finger)"/>
    <property type="match status" value="1"/>
</dbReference>
<dbReference type="Proteomes" id="UP000748756">
    <property type="component" value="Unassembled WGS sequence"/>
</dbReference>
<dbReference type="OrthoDB" id="428577at2759"/>
<name>A0A9P5RXG9_9FUNG</name>
<dbReference type="InterPro" id="IPR019956">
    <property type="entry name" value="Ubiquitin_dom"/>
</dbReference>
<dbReference type="InterPro" id="IPR000626">
    <property type="entry name" value="Ubiquitin-like_dom"/>
</dbReference>
<dbReference type="SUPFAM" id="SSF54236">
    <property type="entry name" value="Ubiquitin-like"/>
    <property type="match status" value="2"/>
</dbReference>
<dbReference type="EMBL" id="JAAAUQ010000652">
    <property type="protein sequence ID" value="KAF9148488.1"/>
    <property type="molecule type" value="Genomic_DNA"/>
</dbReference>
<evidence type="ECO:0008006" key="6">
    <source>
        <dbReference type="Google" id="ProtNLM"/>
    </source>
</evidence>
<evidence type="ECO:0000259" key="2">
    <source>
        <dbReference type="PROSITE" id="PS50053"/>
    </source>
</evidence>
<evidence type="ECO:0000313" key="5">
    <source>
        <dbReference type="Proteomes" id="UP000748756"/>
    </source>
</evidence>
<accession>A0A9P5RXG9</accession>
<keyword evidence="1" id="KW-0862">Zinc</keyword>
<evidence type="ECO:0000313" key="4">
    <source>
        <dbReference type="EMBL" id="KAF9148488.1"/>
    </source>
</evidence>
<dbReference type="Gene3D" id="3.10.20.90">
    <property type="entry name" value="Phosphatidylinositol 3-kinase Catalytic Subunit, Chain A, domain 1"/>
    <property type="match status" value="1"/>
</dbReference>
<dbReference type="CDD" id="cd17039">
    <property type="entry name" value="Ubl_ubiquitin_like"/>
    <property type="match status" value="1"/>
</dbReference>
<feature type="domain" description="Ubiquitin-like" evidence="2">
    <location>
        <begin position="118"/>
        <end position="154"/>
    </location>
</feature>
<dbReference type="PRINTS" id="PR00348">
    <property type="entry name" value="UBIQUITIN"/>
</dbReference>
<sequence length="342" mass="38850">MAATLDIIIAKSGPNDTINVRYKPDEPILFLLKRIHAILGTDDTSILRQDLFLNGMELKDHNRTMDYYSVFGHALTYRATLRPVRGQGEIDIYIKTHWQSRHIVLPSGCDNPCSQDPEQRLLLADKQLEDERTLVSYGIKQGTTLRLILRLRGGGTLPGIVFADVSDAFGIRKIRFSHDAPPGRIATAGINVECECKCTPTHRVICKKNFSTLEISRAMLICPNCGKSEDIKPITVGFMECKYRFHGIKASGEQYTSDWSDVTADDYYHLFNPDNKIHWRRLVIESAGLNHYDECAICLEKLQLTKALDCGHRFHPACFKQWKGTCPSCHYNKHLITWLIKA</sequence>
<organism evidence="4 5">
    <name type="scientific">Linnemannia schmuckeri</name>
    <dbReference type="NCBI Taxonomy" id="64567"/>
    <lineage>
        <taxon>Eukaryota</taxon>
        <taxon>Fungi</taxon>
        <taxon>Fungi incertae sedis</taxon>
        <taxon>Mucoromycota</taxon>
        <taxon>Mortierellomycotina</taxon>
        <taxon>Mortierellomycetes</taxon>
        <taxon>Mortierellales</taxon>
        <taxon>Mortierellaceae</taxon>
        <taxon>Linnemannia</taxon>
    </lineage>
</organism>
<dbReference type="SUPFAM" id="SSF57850">
    <property type="entry name" value="RING/U-box"/>
    <property type="match status" value="1"/>
</dbReference>
<comment type="caution">
    <text evidence="4">The sequence shown here is derived from an EMBL/GenBank/DDBJ whole genome shotgun (WGS) entry which is preliminary data.</text>
</comment>
<dbReference type="PROSITE" id="PS50089">
    <property type="entry name" value="ZF_RING_2"/>
    <property type="match status" value="1"/>
</dbReference>
<dbReference type="PROSITE" id="PS50053">
    <property type="entry name" value="UBIQUITIN_2"/>
    <property type="match status" value="1"/>
</dbReference>
<protein>
    <recommendedName>
        <fullName evidence="6">Ubiquitin</fullName>
    </recommendedName>
</protein>
<feature type="domain" description="RING-type" evidence="3">
    <location>
        <begin position="295"/>
        <end position="330"/>
    </location>
</feature>
<dbReference type="SMART" id="SM00184">
    <property type="entry name" value="RING"/>
    <property type="match status" value="1"/>
</dbReference>